<dbReference type="PROSITE" id="PS51379">
    <property type="entry name" value="4FE4S_FER_2"/>
    <property type="match status" value="2"/>
</dbReference>
<dbReference type="AlphaFoldDB" id="A0A4U8UG33"/>
<protein>
    <submittedName>
        <fullName evidence="5">Nitrate reductase</fullName>
    </submittedName>
</protein>
<dbReference type="RefSeq" id="WP_034554653.1">
    <property type="nucleotide sequence ID" value="NZ_JRPC02000021.1"/>
</dbReference>
<gene>
    <name evidence="5" type="ORF">LS72_007950</name>
</gene>
<accession>A0A4U8UG33</accession>
<evidence type="ECO:0000256" key="1">
    <source>
        <dbReference type="ARBA" id="ARBA00022723"/>
    </source>
</evidence>
<name>A0A4U8UG33_9HELI</name>
<dbReference type="InterPro" id="IPR017900">
    <property type="entry name" value="4Fe4S_Fe_S_CS"/>
</dbReference>
<evidence type="ECO:0000313" key="6">
    <source>
        <dbReference type="Proteomes" id="UP000029920"/>
    </source>
</evidence>
<evidence type="ECO:0000256" key="3">
    <source>
        <dbReference type="ARBA" id="ARBA00023014"/>
    </source>
</evidence>
<dbReference type="Gene3D" id="3.30.70.20">
    <property type="match status" value="2"/>
</dbReference>
<dbReference type="InterPro" id="IPR017896">
    <property type="entry name" value="4Fe4S_Fe-S-bd"/>
</dbReference>
<organism evidence="5 6">
    <name type="scientific">Helicobacter apodemus</name>
    <dbReference type="NCBI Taxonomy" id="135569"/>
    <lineage>
        <taxon>Bacteria</taxon>
        <taxon>Pseudomonadati</taxon>
        <taxon>Campylobacterota</taxon>
        <taxon>Epsilonproteobacteria</taxon>
        <taxon>Campylobacterales</taxon>
        <taxon>Helicobacteraceae</taxon>
        <taxon>Helicobacter</taxon>
    </lineage>
</organism>
<dbReference type="GO" id="GO:0046872">
    <property type="term" value="F:metal ion binding"/>
    <property type="evidence" value="ECO:0007669"/>
    <property type="project" value="UniProtKB-KW"/>
</dbReference>
<keyword evidence="3" id="KW-0411">Iron-sulfur</keyword>
<reference evidence="5 6" key="1">
    <citation type="journal article" date="2014" name="Genome Announc.">
        <title>Draft genome sequences of eight enterohepatic helicobacter species isolated from both laboratory and wild rodents.</title>
        <authorList>
            <person name="Sheh A."/>
            <person name="Shen Z."/>
            <person name="Fox J.G."/>
        </authorList>
    </citation>
    <scope>NUCLEOTIDE SEQUENCE [LARGE SCALE GENOMIC DNA]</scope>
    <source>
        <strain evidence="5 6">MIT-03-7007</strain>
    </source>
</reference>
<dbReference type="EMBL" id="JRPC02000021">
    <property type="protein sequence ID" value="TLE14871.1"/>
    <property type="molecule type" value="Genomic_DNA"/>
</dbReference>
<dbReference type="Pfam" id="PF00037">
    <property type="entry name" value="Fer4"/>
    <property type="match status" value="2"/>
</dbReference>
<keyword evidence="6" id="KW-1185">Reference proteome</keyword>
<feature type="domain" description="4Fe-4S ferredoxin-type" evidence="4">
    <location>
        <begin position="145"/>
        <end position="173"/>
    </location>
</feature>
<proteinExistence type="predicted"/>
<dbReference type="GO" id="GO:0051536">
    <property type="term" value="F:iron-sulfur cluster binding"/>
    <property type="evidence" value="ECO:0007669"/>
    <property type="project" value="UniProtKB-KW"/>
</dbReference>
<keyword evidence="2" id="KW-0408">Iron</keyword>
<evidence type="ECO:0000256" key="2">
    <source>
        <dbReference type="ARBA" id="ARBA00023004"/>
    </source>
</evidence>
<dbReference type="Proteomes" id="UP000029920">
    <property type="component" value="Unassembled WGS sequence"/>
</dbReference>
<evidence type="ECO:0000313" key="5">
    <source>
        <dbReference type="EMBL" id="TLE14871.1"/>
    </source>
</evidence>
<feature type="domain" description="4Fe-4S ferredoxin-type" evidence="4">
    <location>
        <begin position="64"/>
        <end position="95"/>
    </location>
</feature>
<dbReference type="PROSITE" id="PS00198">
    <property type="entry name" value="4FE4S_FER_1"/>
    <property type="match status" value="1"/>
</dbReference>
<keyword evidence="1" id="KW-0479">Metal-binding</keyword>
<dbReference type="SUPFAM" id="SSF54862">
    <property type="entry name" value="4Fe-4S ferredoxins"/>
    <property type="match status" value="1"/>
</dbReference>
<sequence>MLNRREFFHSLLNYGKQKDENLFVLPPYNFNRSLFYKFCQECQKDCVDACSRVCKEGIIKSNGKSVYVDFRVDGCKLCGECAIVCPNGVLEVGEEGWENRANWNVAIVIEENLCIAHQKTMCYTCKDICQSVLGISNAIEFIGLFYPKINRECIGCGMCIKSCPTNAIGIRERENV</sequence>
<evidence type="ECO:0000259" key="4">
    <source>
        <dbReference type="PROSITE" id="PS51379"/>
    </source>
</evidence>
<comment type="caution">
    <text evidence="5">The sequence shown here is derived from an EMBL/GenBank/DDBJ whole genome shotgun (WGS) entry which is preliminary data.</text>
</comment>